<dbReference type="RefSeq" id="WP_217417205.1">
    <property type="nucleotide sequence ID" value="NZ_JAHRDS010000011.1"/>
</dbReference>
<evidence type="ECO:0000313" key="4">
    <source>
        <dbReference type="Proteomes" id="UP000623090"/>
    </source>
</evidence>
<feature type="signal peptide" evidence="2">
    <location>
        <begin position="1"/>
        <end position="30"/>
    </location>
</feature>
<feature type="chain" id="PRO_5046011181" evidence="2">
    <location>
        <begin position="31"/>
        <end position="53"/>
    </location>
</feature>
<evidence type="ECO:0000256" key="1">
    <source>
        <dbReference type="SAM" id="MobiDB-lite"/>
    </source>
</evidence>
<evidence type="ECO:0000313" key="3">
    <source>
        <dbReference type="EMBL" id="NPC66548.1"/>
    </source>
</evidence>
<gene>
    <name evidence="3" type="ORF">HNW77_09105</name>
</gene>
<protein>
    <submittedName>
        <fullName evidence="3">Uncharacterized protein</fullName>
    </submittedName>
</protein>
<feature type="region of interest" description="Disordered" evidence="1">
    <location>
        <begin position="34"/>
        <end position="53"/>
    </location>
</feature>
<evidence type="ECO:0000256" key="2">
    <source>
        <dbReference type="SAM" id="SignalP"/>
    </source>
</evidence>
<dbReference type="EMBL" id="JABJWC010000019">
    <property type="protein sequence ID" value="NPC66548.1"/>
    <property type="molecule type" value="Genomic_DNA"/>
</dbReference>
<dbReference type="Proteomes" id="UP000623090">
    <property type="component" value="Unassembled WGS sequence"/>
</dbReference>
<keyword evidence="4" id="KW-1185">Reference proteome</keyword>
<sequence length="53" mass="5790">MNILTNLRRGAPRFMLMVAMLAALSATLGACGRIGNPHSPSKAIYNNYPDKDR</sequence>
<name>A0ABX2ADV4_9PROT</name>
<accession>A0ABX2ADV4</accession>
<reference evidence="3 4" key="1">
    <citation type="journal article" date="2020" name="Microorganisms">
        <title>Description of Komagataeibacter melaceti sp. nov. and Komagataeibacter melomenusus sp. nov. Isolated from Apple Cider Vinegar.</title>
        <authorList>
            <person name="Maric L."/>
            <person name="Cleenwerck I."/>
            <person name="Accetto T."/>
            <person name="Vandamme P."/>
            <person name="Trcek J."/>
        </authorList>
    </citation>
    <scope>NUCLEOTIDE SEQUENCE [LARGE SCALE GENOMIC DNA]</scope>
    <source>
        <strain evidence="3 4">AV436</strain>
    </source>
</reference>
<comment type="caution">
    <text evidence="3">The sequence shown here is derived from an EMBL/GenBank/DDBJ whole genome shotgun (WGS) entry which is preliminary data.</text>
</comment>
<keyword evidence="2" id="KW-0732">Signal</keyword>
<organism evidence="3 4">
    <name type="scientific">Komagataeibacter melomenusus</name>
    <dbReference type="NCBI Taxonomy" id="2766578"/>
    <lineage>
        <taxon>Bacteria</taxon>
        <taxon>Pseudomonadati</taxon>
        <taxon>Pseudomonadota</taxon>
        <taxon>Alphaproteobacteria</taxon>
        <taxon>Acetobacterales</taxon>
        <taxon>Acetobacteraceae</taxon>
        <taxon>Komagataeibacter</taxon>
    </lineage>
</organism>
<proteinExistence type="predicted"/>